<sequence>MGILLHVTATDGFYFSILLHFQRHSAVLITNWTKHWEIAIRYWLDVSCCFITEISKMGPGVKDDKTRETGGRNSFPLILFFCLLNISGLLVPVTGFALKTCRVSYNIAKCVKMKLIAVPRDIPSTVKRFDLSANIISRVQVTDFQNFKILTQLELNCNMISGIDNGAFANLISLKKLNLNNNKLVGLGEDLFHGLSNLTELRINGNLIQDVASSSFRDMKSLTFLDISHNKLHQITKVHSILQHLPHLRDVKIKNNGLTTFCSWELTNSSVELKHLDLSQNPIANFSITADVFPNLTWFNIGGSPGKQQMIWDVRNKTFFNQVSTLDISGLQMAFDDMKTLLEIVNSSLTSLSMNAMKCGLTALINISCTIPTMSRLELRQNKLSNVSLDLFKLCFNVTEMDLTRNKIKNIHENAFRSLQSLRILSLSRNRLSSVPAATRKLPSLTELDLSFNIITELGCDDFANQTELRHLQLDGNLISALQKCLFKDLIRLQVLKLQNNRISNLNSAFKNYLPNLTKLFLNENELTEIKHEEFSGLKSLQNLSLVENKIKTLEEGCFIGLRNLMDILLQKNNLKEIEINKGCFNDLINLRRLDLRENHIKYENSSSLPHAPFSQLSRLETLAIPSQHRRLKSYLPRNFLQGLTNLLFFNSRNIQLLALHKDMFNDTPQLQKLDISSNELMDLSPDLFSPIQNLKSLYISRTSLQSLDFLVNANLTKLKFLQARKNEYSVISEEIIKSVPGLIYADFQGNSFTCDCDNAWFIKWVKNNNETQVFDAYNFECNYPVNLKGMKLLEINIRSCSVDVEFIFFISSTCSILFFMVVSFTYHFLRWQLTYAYYLFLALLFDTKHKNKRAPNQYDAFISYNTHDEAWVIRELLPKLEGEQGWRLCLHHRDFEPGKPIMENITDAIYGSRKCICVITRRYLESEWCSREMQVASFRLFDEHKDVLILVFLEEIPAFELSPHYRMRKLLRRRTYLSWPRAGEQTELFWEKLRQALQTRDDGAEDCFLLPVEDRP</sequence>
<dbReference type="SUPFAM" id="SSF52200">
    <property type="entry name" value="Toll/Interleukin receptor TIR domain"/>
    <property type="match status" value="1"/>
</dbReference>
<feature type="transmembrane region" description="Helical" evidence="14">
    <location>
        <begin position="75"/>
        <end position="98"/>
    </location>
</feature>
<dbReference type="SMART" id="SM00082">
    <property type="entry name" value="LRRCT"/>
    <property type="match status" value="1"/>
</dbReference>
<keyword evidence="5 14" id="KW-0812">Transmembrane</keyword>
<evidence type="ECO:0000256" key="8">
    <source>
        <dbReference type="ARBA" id="ARBA00022859"/>
    </source>
</evidence>
<keyword evidence="6" id="KW-0732">Signal</keyword>
<dbReference type="InterPro" id="IPR003591">
    <property type="entry name" value="Leu-rich_rpt_typical-subtyp"/>
</dbReference>
<reference evidence="16" key="1">
    <citation type="submission" date="2023-05" db="EMBL/GenBank/DDBJ databases">
        <title>High-quality long-read genome of Scophthalmus maximus.</title>
        <authorList>
            <person name="Lien S."/>
            <person name="Martinez P."/>
        </authorList>
    </citation>
    <scope>NUCLEOTIDE SEQUENCE [LARGE SCALE GENOMIC DNA]</scope>
</reference>
<keyword evidence="9 14" id="KW-1133">Transmembrane helix</keyword>
<dbReference type="SUPFAM" id="SSF52058">
    <property type="entry name" value="L domain-like"/>
    <property type="match status" value="2"/>
</dbReference>
<keyword evidence="3" id="KW-0399">Innate immunity</keyword>
<gene>
    <name evidence="16" type="primary">LOC118291034</name>
</gene>
<dbReference type="GO" id="GO:0005886">
    <property type="term" value="C:plasma membrane"/>
    <property type="evidence" value="ECO:0007669"/>
    <property type="project" value="TreeGrafter"/>
</dbReference>
<dbReference type="FunFam" id="3.80.10.10:FF:000770">
    <property type="entry name" value="Uncharacterized protein"/>
    <property type="match status" value="1"/>
</dbReference>
<dbReference type="SMART" id="SM00364">
    <property type="entry name" value="LRR_BAC"/>
    <property type="match status" value="4"/>
</dbReference>
<evidence type="ECO:0000256" key="10">
    <source>
        <dbReference type="ARBA" id="ARBA00023136"/>
    </source>
</evidence>
<evidence type="ECO:0000256" key="14">
    <source>
        <dbReference type="SAM" id="Phobius"/>
    </source>
</evidence>
<name>A0A8D3A215_SCOMX</name>
<dbReference type="GO" id="GO:0045087">
    <property type="term" value="P:innate immune response"/>
    <property type="evidence" value="ECO:0007669"/>
    <property type="project" value="UniProtKB-KW"/>
</dbReference>
<dbReference type="FunFam" id="3.80.10.10:FF:001164">
    <property type="entry name" value="GH01279p"/>
    <property type="match status" value="1"/>
</dbReference>
<protein>
    <recommendedName>
        <fullName evidence="15">TIR domain-containing protein</fullName>
    </recommendedName>
</protein>
<keyword evidence="11" id="KW-0675">Receptor</keyword>
<dbReference type="InterPro" id="IPR001611">
    <property type="entry name" value="Leu-rich_rpt"/>
</dbReference>
<dbReference type="Ensembl" id="ENSSMAT00000011402.2">
    <property type="protein sequence ID" value="ENSSMAP00000011255.2"/>
    <property type="gene ID" value="ENSSMAG00000006934.2"/>
</dbReference>
<evidence type="ECO:0000256" key="7">
    <source>
        <dbReference type="ARBA" id="ARBA00022737"/>
    </source>
</evidence>
<accession>A0A8D3A215</accession>
<dbReference type="PANTHER" id="PTHR24365">
    <property type="entry name" value="TOLL-LIKE RECEPTOR"/>
    <property type="match status" value="1"/>
</dbReference>
<dbReference type="PROSITE" id="PS50104">
    <property type="entry name" value="TIR"/>
    <property type="match status" value="1"/>
</dbReference>
<keyword evidence="7" id="KW-0677">Repeat</keyword>
<dbReference type="Gene3D" id="3.40.50.10140">
    <property type="entry name" value="Toll/interleukin-1 receptor homology (TIR) domain"/>
    <property type="match status" value="1"/>
</dbReference>
<feature type="domain" description="TIR" evidence="15">
    <location>
        <begin position="857"/>
        <end position="998"/>
    </location>
</feature>
<reference evidence="16" key="2">
    <citation type="submission" date="2025-08" db="UniProtKB">
        <authorList>
            <consortium name="Ensembl"/>
        </authorList>
    </citation>
    <scope>IDENTIFICATION</scope>
</reference>
<keyword evidence="13" id="KW-0395">Inflammatory response</keyword>
<dbReference type="SMART" id="SM00255">
    <property type="entry name" value="TIR"/>
    <property type="match status" value="1"/>
</dbReference>
<evidence type="ECO:0000313" key="16">
    <source>
        <dbReference type="Ensembl" id="ENSSMAP00000011255.2"/>
    </source>
</evidence>
<dbReference type="Proteomes" id="UP000694558">
    <property type="component" value="Chromosome 21"/>
</dbReference>
<keyword evidence="10 14" id="KW-0472">Membrane</keyword>
<evidence type="ECO:0000256" key="12">
    <source>
        <dbReference type="ARBA" id="ARBA00023180"/>
    </source>
</evidence>
<organism evidence="16 17">
    <name type="scientific">Scophthalmus maximus</name>
    <name type="common">Turbot</name>
    <name type="synonym">Psetta maxima</name>
    <dbReference type="NCBI Taxonomy" id="52904"/>
    <lineage>
        <taxon>Eukaryota</taxon>
        <taxon>Metazoa</taxon>
        <taxon>Chordata</taxon>
        <taxon>Craniata</taxon>
        <taxon>Vertebrata</taxon>
        <taxon>Euteleostomi</taxon>
        <taxon>Actinopterygii</taxon>
        <taxon>Neopterygii</taxon>
        <taxon>Teleostei</taxon>
        <taxon>Neoteleostei</taxon>
        <taxon>Acanthomorphata</taxon>
        <taxon>Carangaria</taxon>
        <taxon>Pleuronectiformes</taxon>
        <taxon>Pleuronectoidei</taxon>
        <taxon>Scophthalmidae</taxon>
        <taxon>Scophthalmus</taxon>
    </lineage>
</organism>
<dbReference type="AlphaFoldDB" id="A0A8D3A215"/>
<dbReference type="InterPro" id="IPR000157">
    <property type="entry name" value="TIR_dom"/>
</dbReference>
<dbReference type="InterPro" id="IPR032675">
    <property type="entry name" value="LRR_dom_sf"/>
</dbReference>
<keyword evidence="8" id="KW-0391">Immunity</keyword>
<dbReference type="Pfam" id="PF13855">
    <property type="entry name" value="LRR_8"/>
    <property type="match status" value="4"/>
</dbReference>
<evidence type="ECO:0000256" key="5">
    <source>
        <dbReference type="ARBA" id="ARBA00022692"/>
    </source>
</evidence>
<dbReference type="GeneTree" id="ENSGT00940000163999"/>
<dbReference type="GO" id="GO:0002224">
    <property type="term" value="P:toll-like receptor signaling pathway"/>
    <property type="evidence" value="ECO:0007669"/>
    <property type="project" value="TreeGrafter"/>
</dbReference>
<evidence type="ECO:0000256" key="2">
    <source>
        <dbReference type="ARBA" id="ARBA00009634"/>
    </source>
</evidence>
<dbReference type="SMART" id="SM00369">
    <property type="entry name" value="LRR_TYP"/>
    <property type="match status" value="15"/>
</dbReference>
<dbReference type="InterPro" id="IPR000483">
    <property type="entry name" value="Cys-rich_flank_reg_C"/>
</dbReference>
<evidence type="ECO:0000256" key="13">
    <source>
        <dbReference type="ARBA" id="ARBA00023198"/>
    </source>
</evidence>
<keyword evidence="4" id="KW-0433">Leucine-rich repeat</keyword>
<evidence type="ECO:0000256" key="4">
    <source>
        <dbReference type="ARBA" id="ARBA00022614"/>
    </source>
</evidence>
<evidence type="ECO:0000256" key="6">
    <source>
        <dbReference type="ARBA" id="ARBA00022729"/>
    </source>
</evidence>
<evidence type="ECO:0000256" key="11">
    <source>
        <dbReference type="ARBA" id="ARBA00023170"/>
    </source>
</evidence>
<evidence type="ECO:0000256" key="1">
    <source>
        <dbReference type="ARBA" id="ARBA00004479"/>
    </source>
</evidence>
<dbReference type="PROSITE" id="PS51450">
    <property type="entry name" value="LRR"/>
    <property type="match status" value="5"/>
</dbReference>
<feature type="transmembrane region" description="Helical" evidence="14">
    <location>
        <begin position="807"/>
        <end position="830"/>
    </location>
</feature>
<proteinExistence type="inferred from homology"/>
<evidence type="ECO:0000259" key="15">
    <source>
        <dbReference type="PROSITE" id="PS50104"/>
    </source>
</evidence>
<dbReference type="GO" id="GO:0006954">
    <property type="term" value="P:inflammatory response"/>
    <property type="evidence" value="ECO:0007669"/>
    <property type="project" value="UniProtKB-KW"/>
</dbReference>
<evidence type="ECO:0000256" key="9">
    <source>
        <dbReference type="ARBA" id="ARBA00022989"/>
    </source>
</evidence>
<evidence type="ECO:0000256" key="3">
    <source>
        <dbReference type="ARBA" id="ARBA00022588"/>
    </source>
</evidence>
<dbReference type="PANTHER" id="PTHR24365:SF522">
    <property type="entry name" value="LOW QUALITY PROTEIN: TOLL-LIKE RECEPTOR 13-RELATED"/>
    <property type="match status" value="1"/>
</dbReference>
<dbReference type="InterPro" id="IPR035897">
    <property type="entry name" value="Toll_tir_struct_dom_sf"/>
</dbReference>
<dbReference type="Pfam" id="PF01582">
    <property type="entry name" value="TIR"/>
    <property type="match status" value="1"/>
</dbReference>
<dbReference type="SMART" id="SM00365">
    <property type="entry name" value="LRR_SD22"/>
    <property type="match status" value="9"/>
</dbReference>
<dbReference type="GO" id="GO:0038023">
    <property type="term" value="F:signaling receptor activity"/>
    <property type="evidence" value="ECO:0007669"/>
    <property type="project" value="TreeGrafter"/>
</dbReference>
<comment type="similarity">
    <text evidence="2">Belongs to the Toll-like receptor family.</text>
</comment>
<dbReference type="Gene3D" id="3.80.10.10">
    <property type="entry name" value="Ribonuclease Inhibitor"/>
    <property type="match status" value="3"/>
</dbReference>
<dbReference type="FunFam" id="3.40.50.10140:FF:000001">
    <property type="entry name" value="Toll-like receptor 2"/>
    <property type="match status" value="1"/>
</dbReference>
<comment type="subcellular location">
    <subcellularLocation>
        <location evidence="1">Membrane</location>
        <topology evidence="1">Single-pass type I membrane protein</topology>
    </subcellularLocation>
</comment>
<keyword evidence="12" id="KW-0325">Glycoprotein</keyword>
<evidence type="ECO:0000313" key="17">
    <source>
        <dbReference type="Proteomes" id="UP000694558"/>
    </source>
</evidence>